<comment type="similarity">
    <text evidence="2">Belongs to the glycosyl hydrolase 3 family.</text>
</comment>
<feature type="domain" description="Glycoside hydrolase family 3 N-terminal" evidence="6">
    <location>
        <begin position="3"/>
        <end position="353"/>
    </location>
</feature>
<evidence type="ECO:0000256" key="3">
    <source>
        <dbReference type="ARBA" id="ARBA00012663"/>
    </source>
</evidence>
<dbReference type="GO" id="GO:0004563">
    <property type="term" value="F:beta-N-acetylhexosaminidase activity"/>
    <property type="evidence" value="ECO:0007669"/>
    <property type="project" value="UniProtKB-EC"/>
</dbReference>
<dbReference type="PANTHER" id="PTHR30480">
    <property type="entry name" value="BETA-HEXOSAMINIDASE-RELATED"/>
    <property type="match status" value="1"/>
</dbReference>
<name>A0A7K1UGJ4_9MICC</name>
<dbReference type="Proteomes" id="UP000460157">
    <property type="component" value="Unassembled WGS sequence"/>
</dbReference>
<protein>
    <recommendedName>
        <fullName evidence="3">beta-N-acetylhexosaminidase</fullName>
        <ecNumber evidence="3">3.2.1.52</ecNumber>
    </recommendedName>
</protein>
<dbReference type="SUPFAM" id="SSF51445">
    <property type="entry name" value="(Trans)glycosidases"/>
    <property type="match status" value="1"/>
</dbReference>
<accession>A0A7K1UGJ4</accession>
<evidence type="ECO:0000313" key="7">
    <source>
        <dbReference type="EMBL" id="MVT25593.1"/>
    </source>
</evidence>
<evidence type="ECO:0000256" key="5">
    <source>
        <dbReference type="ARBA" id="ARBA00023295"/>
    </source>
</evidence>
<comment type="catalytic activity">
    <reaction evidence="1">
        <text>Hydrolysis of terminal non-reducing N-acetyl-D-hexosamine residues in N-acetyl-beta-D-hexosaminides.</text>
        <dbReference type="EC" id="3.2.1.52"/>
    </reaction>
</comment>
<dbReference type="Gene3D" id="3.20.20.300">
    <property type="entry name" value="Glycoside hydrolase, family 3, N-terminal domain"/>
    <property type="match status" value="1"/>
</dbReference>
<dbReference type="InterPro" id="IPR017853">
    <property type="entry name" value="GH"/>
</dbReference>
<gene>
    <name evidence="7" type="ORF">GNZ21_04325</name>
</gene>
<dbReference type="OrthoDB" id="9805821at2"/>
<dbReference type="EMBL" id="WRPM01000030">
    <property type="protein sequence ID" value="MVT25593.1"/>
    <property type="molecule type" value="Genomic_DNA"/>
</dbReference>
<dbReference type="AlphaFoldDB" id="A0A7K1UGJ4"/>
<reference evidence="7 8" key="1">
    <citation type="submission" date="2019-12" db="EMBL/GenBank/DDBJ databases">
        <title>Nesterenkonia muleiensis sp. nov., a novel actinobacterium isolated from sap of Populus euphratica.</title>
        <authorList>
            <person name="Wang R."/>
        </authorList>
    </citation>
    <scope>NUCLEOTIDE SEQUENCE [LARGE SCALE GENOMIC DNA]</scope>
    <source>
        <strain evidence="7 8">F10</strain>
    </source>
</reference>
<dbReference type="Pfam" id="PF00933">
    <property type="entry name" value="Glyco_hydro_3"/>
    <property type="match status" value="1"/>
</dbReference>
<dbReference type="InterPro" id="IPR050226">
    <property type="entry name" value="NagZ_Beta-hexosaminidase"/>
</dbReference>
<evidence type="ECO:0000256" key="1">
    <source>
        <dbReference type="ARBA" id="ARBA00001231"/>
    </source>
</evidence>
<sequence length="541" mass="54709">MSLEERAGQVIIGEYQGTDVDSAVALLQEHHLAGVILMGHNIPGGEGTVDLAALTEQISTLSGAGGQDRAVPPIISVDQEGGLVTRVGAPLTEWPTPMALGAVQQGSAGLDEAGSDGSGLNDPGLHGSGLHGSGLHRAGQLHRLMGQDLAELGFTVAFAPNADTTIGAADPTMGSRTFGADPDAVGGLALQSLRGLADAGVAGSAKHFPGHGSVTEDSHYTLPVQQASVEQLRQRDWLPFAQVIEAGAPMVMMGHIEVPALEAGVPSSLSPAAYAEVREMGHHGVIVTDAMNMAAIAHRYGGDQAPVTALAAGADLILMPASAPGAHSAIVSAVESGELAESRLDEAAQRVVALVLWQQELAAGELAAGPEVEVPEELTARLLYGPPELDSAAAGTEDQLEGGEPGRPLAAAELAEQVAAQAITLVEGQCQAELVTEAVQIQGGTQQDRDRLAAAAQQAGLETGWGPVVTLLGGSSPGSGDVVVALDRPEALADSSAGTTIALYGRTPESFSALVEVLTGAEAPGALPVEVGPHPIGHSAC</sequence>
<evidence type="ECO:0000256" key="2">
    <source>
        <dbReference type="ARBA" id="ARBA00005336"/>
    </source>
</evidence>
<dbReference type="GO" id="GO:0005975">
    <property type="term" value="P:carbohydrate metabolic process"/>
    <property type="evidence" value="ECO:0007669"/>
    <property type="project" value="InterPro"/>
</dbReference>
<comment type="caution">
    <text evidence="7">The sequence shown here is derived from an EMBL/GenBank/DDBJ whole genome shotgun (WGS) entry which is preliminary data.</text>
</comment>
<keyword evidence="4" id="KW-0378">Hydrolase</keyword>
<dbReference type="EC" id="3.2.1.52" evidence="3"/>
<keyword evidence="5" id="KW-0326">Glycosidase</keyword>
<dbReference type="InterPro" id="IPR036962">
    <property type="entry name" value="Glyco_hydro_3_N_sf"/>
</dbReference>
<evidence type="ECO:0000313" key="8">
    <source>
        <dbReference type="Proteomes" id="UP000460157"/>
    </source>
</evidence>
<organism evidence="7 8">
    <name type="scientific">Nesterenkonia alkaliphila</name>
    <dbReference type="NCBI Taxonomy" id="1463631"/>
    <lineage>
        <taxon>Bacteria</taxon>
        <taxon>Bacillati</taxon>
        <taxon>Actinomycetota</taxon>
        <taxon>Actinomycetes</taxon>
        <taxon>Micrococcales</taxon>
        <taxon>Micrococcaceae</taxon>
        <taxon>Nesterenkonia</taxon>
    </lineage>
</organism>
<keyword evidence="8" id="KW-1185">Reference proteome</keyword>
<dbReference type="PANTHER" id="PTHR30480:SF13">
    <property type="entry name" value="BETA-HEXOSAMINIDASE"/>
    <property type="match status" value="1"/>
</dbReference>
<evidence type="ECO:0000256" key="4">
    <source>
        <dbReference type="ARBA" id="ARBA00022801"/>
    </source>
</evidence>
<dbReference type="InterPro" id="IPR001764">
    <property type="entry name" value="Glyco_hydro_3_N"/>
</dbReference>
<dbReference type="GO" id="GO:0009254">
    <property type="term" value="P:peptidoglycan turnover"/>
    <property type="evidence" value="ECO:0007669"/>
    <property type="project" value="TreeGrafter"/>
</dbReference>
<proteinExistence type="inferred from homology"/>
<evidence type="ECO:0000259" key="6">
    <source>
        <dbReference type="Pfam" id="PF00933"/>
    </source>
</evidence>